<dbReference type="SUPFAM" id="SSF103473">
    <property type="entry name" value="MFS general substrate transporter"/>
    <property type="match status" value="1"/>
</dbReference>
<keyword evidence="3" id="KW-0813">Transport</keyword>
<evidence type="ECO:0000256" key="6">
    <source>
        <dbReference type="ARBA" id="ARBA00022989"/>
    </source>
</evidence>
<sequence>MSAGAHASARDWLAVAAAILGAFMAILDILVTNAALANIQGALGASAEEGSWISTAYLMAEIIVIPLTGWLSAVIGLRRYLTASTVLFIGFSVACALSTNLTQMIVARAGQGLTGGVLIPTALVIVRTRLPERQQPVGIALFGLTATFAPAIGPTIGGWLTDNLTWHYIFYLNLLIGPLAVALQLATLEPEAPRWGELARGDWPGVGLMMLGLPALTFVLEEGQRKGWFGSDTIRNAAILAGLGIAGFIARELTAERPFINLRVLADRSVGGSCALMSVLGAVSYGSIYLIPVYCAQIQGYNAEQIGRVVMWSGLPQLLVFPLMPLLTRRVDARILIAVGTGFFIASCWINAGLSHDVGRDQLILPQVLRAIGQPLFVVPLSQLATAGLSVRDTADASALMNMTRNLGGSVGIAVLSTMIQRREHMHFSVIAEAITGNALRTQQHLATLAAGFASRIADPEMAHERAVAALAAQVRREAYVMAYADGFWLVGAGLTVSLALVLLLRPASGSAASEAH</sequence>
<dbReference type="PANTHER" id="PTHR42718">
    <property type="entry name" value="MAJOR FACILITATOR SUPERFAMILY MULTIDRUG TRANSPORTER MFSC"/>
    <property type="match status" value="1"/>
</dbReference>
<dbReference type="Gene3D" id="1.20.1720.10">
    <property type="entry name" value="Multidrug resistance protein D"/>
    <property type="match status" value="1"/>
</dbReference>
<feature type="transmembrane region" description="Helical" evidence="8">
    <location>
        <begin position="166"/>
        <end position="183"/>
    </location>
</feature>
<evidence type="ECO:0000313" key="11">
    <source>
        <dbReference type="Proteomes" id="UP001596237"/>
    </source>
</evidence>
<evidence type="ECO:0000259" key="9">
    <source>
        <dbReference type="PROSITE" id="PS50850"/>
    </source>
</evidence>
<dbReference type="PROSITE" id="PS50850">
    <property type="entry name" value="MFS"/>
    <property type="match status" value="1"/>
</dbReference>
<keyword evidence="5 8" id="KW-0812">Transmembrane</keyword>
<name>A0ABW1WN20_9HYPH</name>
<evidence type="ECO:0000256" key="5">
    <source>
        <dbReference type="ARBA" id="ARBA00022692"/>
    </source>
</evidence>
<dbReference type="InterPro" id="IPR011701">
    <property type="entry name" value="MFS"/>
</dbReference>
<evidence type="ECO:0000256" key="8">
    <source>
        <dbReference type="SAM" id="Phobius"/>
    </source>
</evidence>
<dbReference type="RefSeq" id="WP_192282429.1">
    <property type="nucleotide sequence ID" value="NZ_JBHSTT010000030.1"/>
</dbReference>
<keyword evidence="4" id="KW-1003">Cell membrane</keyword>
<dbReference type="InterPro" id="IPR020846">
    <property type="entry name" value="MFS_dom"/>
</dbReference>
<keyword evidence="7 8" id="KW-0472">Membrane</keyword>
<feature type="transmembrane region" description="Helical" evidence="8">
    <location>
        <begin position="138"/>
        <end position="160"/>
    </location>
</feature>
<feature type="transmembrane region" description="Helical" evidence="8">
    <location>
        <begin position="487"/>
        <end position="505"/>
    </location>
</feature>
<gene>
    <name evidence="10" type="ORF">ACFQDP_09170</name>
</gene>
<feature type="transmembrane region" description="Helical" evidence="8">
    <location>
        <begin position="335"/>
        <end position="352"/>
    </location>
</feature>
<feature type="domain" description="Major facilitator superfamily (MFS) profile" evidence="9">
    <location>
        <begin position="14"/>
        <end position="510"/>
    </location>
</feature>
<feature type="transmembrane region" description="Helical" evidence="8">
    <location>
        <begin position="203"/>
        <end position="221"/>
    </location>
</feature>
<dbReference type="InterPro" id="IPR004638">
    <property type="entry name" value="EmrB-like"/>
</dbReference>
<evidence type="ECO:0000256" key="7">
    <source>
        <dbReference type="ARBA" id="ARBA00023136"/>
    </source>
</evidence>
<feature type="transmembrane region" description="Helical" evidence="8">
    <location>
        <begin position="310"/>
        <end position="328"/>
    </location>
</feature>
<dbReference type="InterPro" id="IPR036259">
    <property type="entry name" value="MFS_trans_sf"/>
</dbReference>
<evidence type="ECO:0000256" key="2">
    <source>
        <dbReference type="ARBA" id="ARBA00008537"/>
    </source>
</evidence>
<dbReference type="EMBL" id="JBHSTT010000030">
    <property type="protein sequence ID" value="MFC6389505.1"/>
    <property type="molecule type" value="Genomic_DNA"/>
</dbReference>
<comment type="caution">
    <text evidence="10">The sequence shown here is derived from an EMBL/GenBank/DDBJ whole genome shotgun (WGS) entry which is preliminary data.</text>
</comment>
<protein>
    <submittedName>
        <fullName evidence="10">MDR family MFS transporter</fullName>
    </submittedName>
</protein>
<comment type="subcellular location">
    <subcellularLocation>
        <location evidence="1">Cell membrane</location>
        <topology evidence="1">Multi-pass membrane protein</topology>
    </subcellularLocation>
</comment>
<dbReference type="CDD" id="cd17503">
    <property type="entry name" value="MFS_LmrB_MDR_like"/>
    <property type="match status" value="1"/>
</dbReference>
<dbReference type="PANTHER" id="PTHR42718:SF9">
    <property type="entry name" value="MAJOR FACILITATOR SUPERFAMILY MULTIDRUG TRANSPORTER MFSC"/>
    <property type="match status" value="1"/>
</dbReference>
<reference evidence="11" key="1">
    <citation type="journal article" date="2019" name="Int. J. Syst. Evol. Microbiol.">
        <title>The Global Catalogue of Microorganisms (GCM) 10K type strain sequencing project: providing services to taxonomists for standard genome sequencing and annotation.</title>
        <authorList>
            <consortium name="The Broad Institute Genomics Platform"/>
            <consortium name="The Broad Institute Genome Sequencing Center for Infectious Disease"/>
            <person name="Wu L."/>
            <person name="Ma J."/>
        </authorList>
    </citation>
    <scope>NUCLEOTIDE SEQUENCE [LARGE SCALE GENOMIC DNA]</scope>
    <source>
        <strain evidence="11">CCUG 36916</strain>
    </source>
</reference>
<dbReference type="Gene3D" id="1.20.1250.20">
    <property type="entry name" value="MFS general substrate transporter like domains"/>
    <property type="match status" value="1"/>
</dbReference>
<feature type="transmembrane region" description="Helical" evidence="8">
    <location>
        <begin position="80"/>
        <end position="99"/>
    </location>
</feature>
<feature type="transmembrane region" description="Helical" evidence="8">
    <location>
        <begin position="233"/>
        <end position="250"/>
    </location>
</feature>
<feature type="transmembrane region" description="Helical" evidence="8">
    <location>
        <begin position="270"/>
        <end position="290"/>
    </location>
</feature>
<evidence type="ECO:0000256" key="3">
    <source>
        <dbReference type="ARBA" id="ARBA00022448"/>
    </source>
</evidence>
<evidence type="ECO:0000313" key="10">
    <source>
        <dbReference type="EMBL" id="MFC6389505.1"/>
    </source>
</evidence>
<comment type="similarity">
    <text evidence="2">Belongs to the major facilitator superfamily. EmrB family.</text>
</comment>
<feature type="transmembrane region" description="Helical" evidence="8">
    <location>
        <begin position="51"/>
        <end position="73"/>
    </location>
</feature>
<proteinExistence type="inferred from homology"/>
<evidence type="ECO:0000256" key="4">
    <source>
        <dbReference type="ARBA" id="ARBA00022475"/>
    </source>
</evidence>
<dbReference type="NCBIfam" id="TIGR00711">
    <property type="entry name" value="efflux_EmrB"/>
    <property type="match status" value="1"/>
</dbReference>
<keyword evidence="6 8" id="KW-1133">Transmembrane helix</keyword>
<accession>A0ABW1WN20</accession>
<dbReference type="Pfam" id="PF07690">
    <property type="entry name" value="MFS_1"/>
    <property type="match status" value="1"/>
</dbReference>
<dbReference type="Proteomes" id="UP001596237">
    <property type="component" value="Unassembled WGS sequence"/>
</dbReference>
<keyword evidence="11" id="KW-1185">Reference proteome</keyword>
<feature type="transmembrane region" description="Helical" evidence="8">
    <location>
        <begin position="12"/>
        <end position="31"/>
    </location>
</feature>
<organism evidence="10 11">
    <name type="scientific">Methylorubrum zatmanii</name>
    <dbReference type="NCBI Taxonomy" id="29429"/>
    <lineage>
        <taxon>Bacteria</taxon>
        <taxon>Pseudomonadati</taxon>
        <taxon>Pseudomonadota</taxon>
        <taxon>Alphaproteobacteria</taxon>
        <taxon>Hyphomicrobiales</taxon>
        <taxon>Methylobacteriaceae</taxon>
        <taxon>Methylorubrum</taxon>
    </lineage>
</organism>
<evidence type="ECO:0000256" key="1">
    <source>
        <dbReference type="ARBA" id="ARBA00004651"/>
    </source>
</evidence>